<feature type="compositionally biased region" description="Low complexity" evidence="1">
    <location>
        <begin position="89"/>
        <end position="102"/>
    </location>
</feature>
<dbReference type="AlphaFoldDB" id="A0A8K0JKB9"/>
<reference evidence="3" key="1">
    <citation type="submission" date="2020-04" db="EMBL/GenBank/DDBJ databases">
        <title>Analysis of mating type loci in Filobasidium floriforme.</title>
        <authorList>
            <person name="Nowrousian M."/>
        </authorList>
    </citation>
    <scope>NUCLEOTIDE SEQUENCE</scope>
    <source>
        <strain evidence="3">CBS 6242</strain>
    </source>
</reference>
<accession>A0A8K0JKB9</accession>
<evidence type="ECO:0000313" key="3">
    <source>
        <dbReference type="EMBL" id="KAG7535874.1"/>
    </source>
</evidence>
<sequence length="237" mass="27528">MTTIVQTQPKPHNPLPQGQLPYSSQFEPQNQQSRHQRNRSHGSVNAFDGYTARTSGNTQSSRGVRQQSPEEQEYTHAMQLQVQKQMQLQMQMQMQSKQQAAMMDEKHYPSSSQHEHQYSNDGMEETNAELEMEQDSLVGPSVCVHIVMTVKSEWIHEVKFLIQRIKKWAEAHEPGLLTFRATVAVDNPCEIRLFQEYSNLDAYRVHETNPFMQEMVNGLADYLEEDMEFFESQEFAL</sequence>
<dbReference type="InterPro" id="IPR007138">
    <property type="entry name" value="ABM_dom"/>
</dbReference>
<feature type="compositionally biased region" description="Basic and acidic residues" evidence="1">
    <location>
        <begin position="103"/>
        <end position="118"/>
    </location>
</feature>
<dbReference type="Gene3D" id="3.30.70.100">
    <property type="match status" value="1"/>
</dbReference>
<comment type="caution">
    <text evidence="3">The sequence shown here is derived from an EMBL/GenBank/DDBJ whole genome shotgun (WGS) entry which is preliminary data.</text>
</comment>
<organism evidence="3 4">
    <name type="scientific">Filobasidium floriforme</name>
    <dbReference type="NCBI Taxonomy" id="5210"/>
    <lineage>
        <taxon>Eukaryota</taxon>
        <taxon>Fungi</taxon>
        <taxon>Dikarya</taxon>
        <taxon>Basidiomycota</taxon>
        <taxon>Agaricomycotina</taxon>
        <taxon>Tremellomycetes</taxon>
        <taxon>Filobasidiales</taxon>
        <taxon>Filobasidiaceae</taxon>
        <taxon>Filobasidium</taxon>
    </lineage>
</organism>
<proteinExistence type="predicted"/>
<protein>
    <recommendedName>
        <fullName evidence="2">ABM domain-containing protein</fullName>
    </recommendedName>
</protein>
<dbReference type="Proteomes" id="UP000812966">
    <property type="component" value="Unassembled WGS sequence"/>
</dbReference>
<feature type="region of interest" description="Disordered" evidence="1">
    <location>
        <begin position="1"/>
        <end position="74"/>
    </location>
</feature>
<feature type="compositionally biased region" description="Polar residues" evidence="1">
    <location>
        <begin position="52"/>
        <end position="69"/>
    </location>
</feature>
<dbReference type="PROSITE" id="PS51725">
    <property type="entry name" value="ABM"/>
    <property type="match status" value="1"/>
</dbReference>
<dbReference type="InterPro" id="IPR011008">
    <property type="entry name" value="Dimeric_a/b-barrel"/>
</dbReference>
<feature type="compositionally biased region" description="Polar residues" evidence="1">
    <location>
        <begin position="1"/>
        <end position="10"/>
    </location>
</feature>
<keyword evidence="4" id="KW-1185">Reference proteome</keyword>
<evidence type="ECO:0000256" key="1">
    <source>
        <dbReference type="SAM" id="MobiDB-lite"/>
    </source>
</evidence>
<gene>
    <name evidence="3" type="ORF">FFLO_03620</name>
</gene>
<feature type="region of interest" description="Disordered" evidence="1">
    <location>
        <begin position="89"/>
        <end position="118"/>
    </location>
</feature>
<dbReference type="SUPFAM" id="SSF54909">
    <property type="entry name" value="Dimeric alpha+beta barrel"/>
    <property type="match status" value="1"/>
</dbReference>
<evidence type="ECO:0000259" key="2">
    <source>
        <dbReference type="PROSITE" id="PS51725"/>
    </source>
</evidence>
<name>A0A8K0JKB9_9TREE</name>
<evidence type="ECO:0000313" key="4">
    <source>
        <dbReference type="Proteomes" id="UP000812966"/>
    </source>
</evidence>
<dbReference type="Pfam" id="PF03992">
    <property type="entry name" value="ABM"/>
    <property type="match status" value="1"/>
</dbReference>
<dbReference type="EMBL" id="JABELV010000068">
    <property type="protein sequence ID" value="KAG7535874.1"/>
    <property type="molecule type" value="Genomic_DNA"/>
</dbReference>
<feature type="domain" description="ABM" evidence="2">
    <location>
        <begin position="142"/>
        <end position="235"/>
    </location>
</feature>